<accession>A0AAE7BAX6</accession>
<proteinExistence type="predicted"/>
<feature type="coiled-coil region" evidence="1">
    <location>
        <begin position="135"/>
        <end position="162"/>
    </location>
</feature>
<sequence>MINKIGFKNYKAFKEADIELKPITILLGSNSVGKSSIIKLLLMISQNINSNIVPKNILSINGEVVQFGSFENLLHKRNLQHSLEISFDLENINFDIYFNDLKNKINVIVRNLKKTYFLCTKGLNNYQEYFNEIDREEREENINNLLNTLNSYKLRINNISKRETKVENQNNLIAKFISIYFDQNEENIYSFFQKKDGLLYFDTKVLRHTYDFLSNLSKHQSKNIKLIYSFKLSKNKKDIKIVNFELKSEEDILFKYEKDSLKNKISSIYIEDNIAKLYASKFNKLVSLNQFQVFKILRTEDNFFIDTLIKIFQNISKQIHSSFSYENINYVDPLRAYPRRYYFLDEINNTSALNKIDGESMAKILKENAPLKRSVNKWIQKFNLRVNIEQLKDTIHNIKINQNSLSLDITDVGFGISQILPIITQGFFAKNGSTTIIEQPEIHLHPKMQADLADLFIEMTNDKNKKKFLIETHSEYMLKRLRRRIAEGKISNDDVAIYSLSYDNDNSRAEIEKIGISESGAFNWPKDFLDTELEDTIEFMKLQG</sequence>
<dbReference type="InterPro" id="IPR051396">
    <property type="entry name" value="Bact_Antivir_Def_Nuclease"/>
</dbReference>
<dbReference type="RefSeq" id="WP_129011431.1">
    <property type="nucleotide sequence ID" value="NZ_CP053835.1"/>
</dbReference>
<dbReference type="SUPFAM" id="SSF52540">
    <property type="entry name" value="P-loop containing nucleoside triphosphate hydrolases"/>
    <property type="match status" value="1"/>
</dbReference>
<dbReference type="KEGG" id="adz:ADFLV_0063"/>
<dbReference type="InterPro" id="IPR027417">
    <property type="entry name" value="P-loop_NTPase"/>
</dbReference>
<dbReference type="InterPro" id="IPR041685">
    <property type="entry name" value="AAA_GajA/Old/RecF-like"/>
</dbReference>
<reference evidence="3 4" key="1">
    <citation type="submission" date="2020-05" db="EMBL/GenBank/DDBJ databases">
        <title>Complete genome sequencing of Campylobacter and Arcobacter type strains.</title>
        <authorList>
            <person name="Miller W.G."/>
            <person name="Yee E."/>
        </authorList>
    </citation>
    <scope>NUCLEOTIDE SEQUENCE [LARGE SCALE GENOMIC DNA]</scope>
    <source>
        <strain evidence="3 4">LMG 25694</strain>
    </source>
</reference>
<name>A0AAE7BAX6_9BACT</name>
<dbReference type="AlphaFoldDB" id="A0AAE7BAX6"/>
<keyword evidence="1" id="KW-0175">Coiled coil</keyword>
<evidence type="ECO:0000313" key="3">
    <source>
        <dbReference type="EMBL" id="QKF76135.1"/>
    </source>
</evidence>
<dbReference type="PANTHER" id="PTHR43581">
    <property type="entry name" value="ATP/GTP PHOSPHATASE"/>
    <property type="match status" value="1"/>
</dbReference>
<dbReference type="Gene3D" id="3.40.50.300">
    <property type="entry name" value="P-loop containing nucleotide triphosphate hydrolases"/>
    <property type="match status" value="1"/>
</dbReference>
<dbReference type="PANTHER" id="PTHR43581:SF2">
    <property type="entry name" value="EXCINUCLEASE ATPASE SUBUNIT"/>
    <property type="match status" value="1"/>
</dbReference>
<protein>
    <recommendedName>
        <fullName evidence="2">Endonuclease GajA/Old nuclease/RecF-like AAA domain-containing protein</fullName>
    </recommendedName>
</protein>
<dbReference type="EMBL" id="CP053835">
    <property type="protein sequence ID" value="QKF76135.1"/>
    <property type="molecule type" value="Genomic_DNA"/>
</dbReference>
<feature type="domain" description="Endonuclease GajA/Old nuclease/RecF-like AAA" evidence="2">
    <location>
        <begin position="1"/>
        <end position="477"/>
    </location>
</feature>
<evidence type="ECO:0000313" key="4">
    <source>
        <dbReference type="Proteomes" id="UP000503313"/>
    </source>
</evidence>
<evidence type="ECO:0000256" key="1">
    <source>
        <dbReference type="SAM" id="Coils"/>
    </source>
</evidence>
<organism evidence="3 4">
    <name type="scientific">Arcobacter defluvii</name>
    <dbReference type="NCBI Taxonomy" id="873191"/>
    <lineage>
        <taxon>Bacteria</taxon>
        <taxon>Pseudomonadati</taxon>
        <taxon>Campylobacterota</taxon>
        <taxon>Epsilonproteobacteria</taxon>
        <taxon>Campylobacterales</taxon>
        <taxon>Arcobacteraceae</taxon>
        <taxon>Arcobacter</taxon>
    </lineage>
</organism>
<gene>
    <name evidence="3" type="ORF">ADFLV_0063</name>
</gene>
<dbReference type="Pfam" id="PF13175">
    <property type="entry name" value="AAA_15"/>
    <property type="match status" value="1"/>
</dbReference>
<evidence type="ECO:0000259" key="2">
    <source>
        <dbReference type="Pfam" id="PF13175"/>
    </source>
</evidence>
<keyword evidence="4" id="KW-1185">Reference proteome</keyword>
<dbReference type="Proteomes" id="UP000503313">
    <property type="component" value="Chromosome"/>
</dbReference>